<proteinExistence type="predicted"/>
<dbReference type="EMBL" id="AMZH03001138">
    <property type="protein sequence ID" value="RRT80448.1"/>
    <property type="molecule type" value="Genomic_DNA"/>
</dbReference>
<sequence length="67" mass="7254">MARLPALPPAPNWECVLNECTCVDPVDYKACNAAMPTPVAGLKATPKLKPSQQWAIEETGGKLWTMV</sequence>
<dbReference type="Proteomes" id="UP000287651">
    <property type="component" value="Unassembled WGS sequence"/>
</dbReference>
<evidence type="ECO:0000313" key="1">
    <source>
        <dbReference type="EMBL" id="RRT80448.1"/>
    </source>
</evidence>
<protein>
    <submittedName>
        <fullName evidence="1">Uncharacterized protein</fullName>
    </submittedName>
</protein>
<reference evidence="1 2" key="1">
    <citation type="journal article" date="2014" name="Agronomy (Basel)">
        <title>A Draft Genome Sequence for Ensete ventricosum, the Drought-Tolerant Tree Against Hunger.</title>
        <authorList>
            <person name="Harrison J."/>
            <person name="Moore K.A."/>
            <person name="Paszkiewicz K."/>
            <person name="Jones T."/>
            <person name="Grant M."/>
            <person name="Ambacheew D."/>
            <person name="Muzemil S."/>
            <person name="Studholme D.J."/>
        </authorList>
    </citation>
    <scope>NUCLEOTIDE SEQUENCE [LARGE SCALE GENOMIC DNA]</scope>
</reference>
<comment type="caution">
    <text evidence="1">The sequence shown here is derived from an EMBL/GenBank/DDBJ whole genome shotgun (WGS) entry which is preliminary data.</text>
</comment>
<name>A0A427AW23_ENSVE</name>
<gene>
    <name evidence="1" type="ORF">B296_00008313</name>
</gene>
<accession>A0A427AW23</accession>
<organism evidence="1 2">
    <name type="scientific">Ensete ventricosum</name>
    <name type="common">Abyssinian banana</name>
    <name type="synonym">Musa ensete</name>
    <dbReference type="NCBI Taxonomy" id="4639"/>
    <lineage>
        <taxon>Eukaryota</taxon>
        <taxon>Viridiplantae</taxon>
        <taxon>Streptophyta</taxon>
        <taxon>Embryophyta</taxon>
        <taxon>Tracheophyta</taxon>
        <taxon>Spermatophyta</taxon>
        <taxon>Magnoliopsida</taxon>
        <taxon>Liliopsida</taxon>
        <taxon>Zingiberales</taxon>
        <taxon>Musaceae</taxon>
        <taxon>Ensete</taxon>
    </lineage>
</organism>
<dbReference type="AlphaFoldDB" id="A0A427AW23"/>
<evidence type="ECO:0000313" key="2">
    <source>
        <dbReference type="Proteomes" id="UP000287651"/>
    </source>
</evidence>